<dbReference type="Gene3D" id="2.30.30.100">
    <property type="match status" value="1"/>
</dbReference>
<dbReference type="InterPro" id="IPR001163">
    <property type="entry name" value="Sm_dom_euk/arc"/>
</dbReference>
<dbReference type="Pfam" id="PF13649">
    <property type="entry name" value="Methyltransf_25"/>
    <property type="match status" value="1"/>
</dbReference>
<keyword evidence="3" id="KW-0963">Cytoplasm</keyword>
<evidence type="ECO:0000256" key="3">
    <source>
        <dbReference type="ARBA" id="ARBA00022490"/>
    </source>
</evidence>
<dbReference type="Gene3D" id="3.40.50.150">
    <property type="entry name" value="Vaccinia Virus protein VP39"/>
    <property type="match status" value="1"/>
</dbReference>
<dbReference type="SUPFAM" id="SSF53335">
    <property type="entry name" value="S-adenosyl-L-methionine-dependent methyltransferases"/>
    <property type="match status" value="1"/>
</dbReference>
<keyword evidence="5" id="KW-0694">RNA-binding</keyword>
<dbReference type="GO" id="GO:0000290">
    <property type="term" value="P:deadenylation-dependent decapping of nuclear-transcribed mRNA"/>
    <property type="evidence" value="ECO:0007669"/>
    <property type="project" value="TreeGrafter"/>
</dbReference>
<dbReference type="SUPFAM" id="SSF50182">
    <property type="entry name" value="Sm-like ribonucleoproteins"/>
    <property type="match status" value="1"/>
</dbReference>
<dbReference type="GO" id="GO:0000932">
    <property type="term" value="C:P-body"/>
    <property type="evidence" value="ECO:0007669"/>
    <property type="project" value="UniProtKB-SubCell"/>
</dbReference>
<comment type="subcellular location">
    <subcellularLocation>
        <location evidence="1">Cytoplasm</location>
        <location evidence="1">P-body</location>
    </subcellularLocation>
</comment>
<protein>
    <recommendedName>
        <fullName evidence="7">Sm domain-containing protein</fullName>
    </recommendedName>
</protein>
<evidence type="ECO:0000313" key="10">
    <source>
        <dbReference type="Proteomes" id="UP001152797"/>
    </source>
</evidence>
<accession>A0A9P1DHQ2</accession>
<dbReference type="InterPro" id="IPR044642">
    <property type="entry name" value="PTHR15588"/>
</dbReference>
<dbReference type="PANTHER" id="PTHR15588:SF8">
    <property type="entry name" value="U6 SNRNA-ASSOCIATED SM-LIKE PROTEIN LSM1"/>
    <property type="match status" value="1"/>
</dbReference>
<organism evidence="8">
    <name type="scientific">Cladocopium goreaui</name>
    <dbReference type="NCBI Taxonomy" id="2562237"/>
    <lineage>
        <taxon>Eukaryota</taxon>
        <taxon>Sar</taxon>
        <taxon>Alveolata</taxon>
        <taxon>Dinophyceae</taxon>
        <taxon>Suessiales</taxon>
        <taxon>Symbiodiniaceae</taxon>
        <taxon>Cladocopium</taxon>
    </lineage>
</organism>
<dbReference type="PROSITE" id="PS52002">
    <property type="entry name" value="SM"/>
    <property type="match status" value="1"/>
</dbReference>
<dbReference type="GO" id="GO:0003729">
    <property type="term" value="F:mRNA binding"/>
    <property type="evidence" value="ECO:0007669"/>
    <property type="project" value="TreeGrafter"/>
</dbReference>
<sequence>MALRNALAKLSGRSSARRFWKAIKKGYPILQPVPRESVHERTSYSTDFLYILTTDQLRMAGFRRAISQQSAKHVLEIGCGPWAPLVEFSLEAADKVTAVEASSAHAQMAQQQMAHHGERVQVLSGRSLSLPTERLAAHSPDLVVAELLGYTASEEGAPAVLADLQRRLGPVKTVPRRASSLMVPVRPLRLSRYDRIRNWLLHSSWLRQELEIGLYDSRNFPKSLELAPEQLWEDYHFSCLDELEPQLLQKRHLTFSVPPGSEVGGVLLWMRTELSEGNVIDTRRDFTSWNQYYMHLEPQVCHDGHLDVSIAVDARTEDVKYELQVGSRSFQMGTAVDKKLLIILRDGRKLIGWLRTFDQFANLLVEHVVERHIIFEEKVYADIYLGTMLIRGENVCLFGEVDPDRQDGLREAPLAYVLAKEAQNEASDGKKGMDLFADAEP</sequence>
<dbReference type="InterPro" id="IPR010920">
    <property type="entry name" value="LSM_dom_sf"/>
</dbReference>
<evidence type="ECO:0000313" key="9">
    <source>
        <dbReference type="EMBL" id="CAL4797227.1"/>
    </source>
</evidence>
<dbReference type="SMART" id="SM00651">
    <property type="entry name" value="Sm"/>
    <property type="match status" value="1"/>
</dbReference>
<evidence type="ECO:0000256" key="4">
    <source>
        <dbReference type="ARBA" id="ARBA00022664"/>
    </source>
</evidence>
<reference evidence="8" key="1">
    <citation type="submission" date="2022-10" db="EMBL/GenBank/DDBJ databases">
        <authorList>
            <person name="Chen Y."/>
            <person name="Dougan E. K."/>
            <person name="Chan C."/>
            <person name="Rhodes N."/>
            <person name="Thang M."/>
        </authorList>
    </citation>
    <scope>NUCLEOTIDE SEQUENCE</scope>
</reference>
<dbReference type="EMBL" id="CAMXCT030004669">
    <property type="protein sequence ID" value="CAL4797227.1"/>
    <property type="molecule type" value="Genomic_DNA"/>
</dbReference>
<dbReference type="InterPro" id="IPR041698">
    <property type="entry name" value="Methyltransf_25"/>
</dbReference>
<name>A0A9P1DHQ2_9DINO</name>
<dbReference type="CDD" id="cd02440">
    <property type="entry name" value="AdoMet_MTases"/>
    <property type="match status" value="1"/>
</dbReference>
<evidence type="ECO:0000256" key="5">
    <source>
        <dbReference type="ARBA" id="ARBA00022884"/>
    </source>
</evidence>
<evidence type="ECO:0000256" key="2">
    <source>
        <dbReference type="ARBA" id="ARBA00006850"/>
    </source>
</evidence>
<dbReference type="EMBL" id="CAMXCT010004669">
    <property type="protein sequence ID" value="CAI4009915.1"/>
    <property type="molecule type" value="Genomic_DNA"/>
</dbReference>
<dbReference type="GO" id="GO:1990726">
    <property type="term" value="C:Lsm1-7-Pat1 complex"/>
    <property type="evidence" value="ECO:0007669"/>
    <property type="project" value="TreeGrafter"/>
</dbReference>
<evidence type="ECO:0000256" key="6">
    <source>
        <dbReference type="ARBA" id="ARBA00023274"/>
    </source>
</evidence>
<comment type="caution">
    <text evidence="8">The sequence shown here is derived from an EMBL/GenBank/DDBJ whole genome shotgun (WGS) entry which is preliminary data.</text>
</comment>
<dbReference type="CDD" id="cd01728">
    <property type="entry name" value="LSm1"/>
    <property type="match status" value="1"/>
</dbReference>
<dbReference type="EMBL" id="CAMXCT020004669">
    <property type="protein sequence ID" value="CAL1163290.1"/>
    <property type="molecule type" value="Genomic_DNA"/>
</dbReference>
<reference evidence="9 10" key="2">
    <citation type="submission" date="2024-05" db="EMBL/GenBank/DDBJ databases">
        <authorList>
            <person name="Chen Y."/>
            <person name="Shah S."/>
            <person name="Dougan E. K."/>
            <person name="Thang M."/>
            <person name="Chan C."/>
        </authorList>
    </citation>
    <scope>NUCLEOTIDE SEQUENCE [LARGE SCALE GENOMIC DNA]</scope>
</reference>
<proteinExistence type="inferred from homology"/>
<dbReference type="Proteomes" id="UP001152797">
    <property type="component" value="Unassembled WGS sequence"/>
</dbReference>
<evidence type="ECO:0000313" key="8">
    <source>
        <dbReference type="EMBL" id="CAI4009915.1"/>
    </source>
</evidence>
<dbReference type="GO" id="GO:1990904">
    <property type="term" value="C:ribonucleoprotein complex"/>
    <property type="evidence" value="ECO:0007669"/>
    <property type="project" value="UniProtKB-KW"/>
</dbReference>
<keyword evidence="4" id="KW-0507">mRNA processing</keyword>
<keyword evidence="10" id="KW-1185">Reference proteome</keyword>
<dbReference type="Pfam" id="PF01423">
    <property type="entry name" value="LSM"/>
    <property type="match status" value="1"/>
</dbReference>
<comment type="similarity">
    <text evidence="2">Belongs to the snRNP Sm proteins family.</text>
</comment>
<evidence type="ECO:0000259" key="7">
    <source>
        <dbReference type="PROSITE" id="PS52002"/>
    </source>
</evidence>
<feature type="domain" description="Sm" evidence="7">
    <location>
        <begin position="327"/>
        <end position="404"/>
    </location>
</feature>
<dbReference type="PANTHER" id="PTHR15588">
    <property type="entry name" value="LSM1"/>
    <property type="match status" value="1"/>
</dbReference>
<dbReference type="InterPro" id="IPR029063">
    <property type="entry name" value="SAM-dependent_MTases_sf"/>
</dbReference>
<dbReference type="GO" id="GO:0006397">
    <property type="term" value="P:mRNA processing"/>
    <property type="evidence" value="ECO:0007669"/>
    <property type="project" value="UniProtKB-KW"/>
</dbReference>
<dbReference type="InterPro" id="IPR034104">
    <property type="entry name" value="Lsm1"/>
</dbReference>
<keyword evidence="6" id="KW-0687">Ribonucleoprotein</keyword>
<evidence type="ECO:0000256" key="1">
    <source>
        <dbReference type="ARBA" id="ARBA00004201"/>
    </source>
</evidence>
<dbReference type="OrthoDB" id="430143at2759"/>
<gene>
    <name evidence="8" type="ORF">C1SCF055_LOCUS35240</name>
</gene>
<dbReference type="InterPro" id="IPR047575">
    <property type="entry name" value="Sm"/>
</dbReference>
<dbReference type="AlphaFoldDB" id="A0A9P1DHQ2"/>